<name>A0AAD6T130_9AGAR</name>
<feature type="region of interest" description="Disordered" evidence="1">
    <location>
        <begin position="1"/>
        <end position="42"/>
    </location>
</feature>
<evidence type="ECO:0000256" key="1">
    <source>
        <dbReference type="SAM" id="MobiDB-lite"/>
    </source>
</evidence>
<organism evidence="2 3">
    <name type="scientific">Mycena alexandri</name>
    <dbReference type="NCBI Taxonomy" id="1745969"/>
    <lineage>
        <taxon>Eukaryota</taxon>
        <taxon>Fungi</taxon>
        <taxon>Dikarya</taxon>
        <taxon>Basidiomycota</taxon>
        <taxon>Agaricomycotina</taxon>
        <taxon>Agaricomycetes</taxon>
        <taxon>Agaricomycetidae</taxon>
        <taxon>Agaricales</taxon>
        <taxon>Marasmiineae</taxon>
        <taxon>Mycenaceae</taxon>
        <taxon>Mycena</taxon>
    </lineage>
</organism>
<comment type="caution">
    <text evidence="2">The sequence shown here is derived from an EMBL/GenBank/DDBJ whole genome shotgun (WGS) entry which is preliminary data.</text>
</comment>
<keyword evidence="3" id="KW-1185">Reference proteome</keyword>
<protein>
    <submittedName>
        <fullName evidence="2">Uncharacterized protein</fullName>
    </submittedName>
</protein>
<accession>A0AAD6T130</accession>
<proteinExistence type="predicted"/>
<gene>
    <name evidence="2" type="ORF">C8F04DRAFT_1092407</name>
</gene>
<dbReference type="AlphaFoldDB" id="A0AAD6T130"/>
<evidence type="ECO:0000313" key="3">
    <source>
        <dbReference type="Proteomes" id="UP001218188"/>
    </source>
</evidence>
<sequence>MFESTEASPLHSPAESLAALPGSTRPRLRRSRSTVSSSKITLDFPTKTDPSVYLTVRSGNHSAFGAFSPTPDAQPLLQFFATPKRRRPPIPPPMPVRAQTIPSISRTASSFSIAAERSSTPPSASPLFDFDRGYVTPRPIPPSSPVSHSGTPPALASLECRSRFCAKRVFCATCNVPGTNFPSCARCGAAWCSRACRLPNGARHVCPAAPTTSPAPLSRAGISRPPVAIIPAAPIPIPTPSPH</sequence>
<dbReference type="EMBL" id="JARJCM010000037">
    <property type="protein sequence ID" value="KAJ7037423.1"/>
    <property type="molecule type" value="Genomic_DNA"/>
</dbReference>
<reference evidence="2" key="1">
    <citation type="submission" date="2023-03" db="EMBL/GenBank/DDBJ databases">
        <title>Massive genome expansion in bonnet fungi (Mycena s.s.) driven by repeated elements and novel gene families across ecological guilds.</title>
        <authorList>
            <consortium name="Lawrence Berkeley National Laboratory"/>
            <person name="Harder C.B."/>
            <person name="Miyauchi S."/>
            <person name="Viragh M."/>
            <person name="Kuo A."/>
            <person name="Thoen E."/>
            <person name="Andreopoulos B."/>
            <person name="Lu D."/>
            <person name="Skrede I."/>
            <person name="Drula E."/>
            <person name="Henrissat B."/>
            <person name="Morin E."/>
            <person name="Kohler A."/>
            <person name="Barry K."/>
            <person name="LaButti K."/>
            <person name="Morin E."/>
            <person name="Salamov A."/>
            <person name="Lipzen A."/>
            <person name="Mereny Z."/>
            <person name="Hegedus B."/>
            <person name="Baldrian P."/>
            <person name="Stursova M."/>
            <person name="Weitz H."/>
            <person name="Taylor A."/>
            <person name="Grigoriev I.V."/>
            <person name="Nagy L.G."/>
            <person name="Martin F."/>
            <person name="Kauserud H."/>
        </authorList>
    </citation>
    <scope>NUCLEOTIDE SEQUENCE</scope>
    <source>
        <strain evidence="2">CBHHK200</strain>
    </source>
</reference>
<dbReference type="Proteomes" id="UP001218188">
    <property type="component" value="Unassembled WGS sequence"/>
</dbReference>
<evidence type="ECO:0000313" key="2">
    <source>
        <dbReference type="EMBL" id="KAJ7037423.1"/>
    </source>
</evidence>